<sequence length="119" mass="12980">MPIVICNYLKSLSEAQQKHGITDEANDEEEDEHREWDALGTQWRKLHMSSMRSCLSQWKGLARGELGGSSPLVVAVNCCCWPLCGIARRGGVAPPAKEGSSSSSIIHCKDTARIALIIS</sequence>
<comment type="caution">
    <text evidence="1">The sequence shown here is derived from an EMBL/GenBank/DDBJ whole genome shotgun (WGS) entry which is preliminary data.</text>
</comment>
<keyword evidence="2" id="KW-1185">Reference proteome</keyword>
<evidence type="ECO:0000313" key="1">
    <source>
        <dbReference type="EMBL" id="MQL69725.1"/>
    </source>
</evidence>
<dbReference type="Proteomes" id="UP000652761">
    <property type="component" value="Unassembled WGS sequence"/>
</dbReference>
<evidence type="ECO:0000313" key="2">
    <source>
        <dbReference type="Proteomes" id="UP000652761"/>
    </source>
</evidence>
<dbReference type="EMBL" id="NMUH01000045">
    <property type="protein sequence ID" value="MQL69725.1"/>
    <property type="molecule type" value="Genomic_DNA"/>
</dbReference>
<name>A0A843TFA3_COLES</name>
<accession>A0A843TFA3</accession>
<organism evidence="1 2">
    <name type="scientific">Colocasia esculenta</name>
    <name type="common">Wild taro</name>
    <name type="synonym">Arum esculentum</name>
    <dbReference type="NCBI Taxonomy" id="4460"/>
    <lineage>
        <taxon>Eukaryota</taxon>
        <taxon>Viridiplantae</taxon>
        <taxon>Streptophyta</taxon>
        <taxon>Embryophyta</taxon>
        <taxon>Tracheophyta</taxon>
        <taxon>Spermatophyta</taxon>
        <taxon>Magnoliopsida</taxon>
        <taxon>Liliopsida</taxon>
        <taxon>Araceae</taxon>
        <taxon>Aroideae</taxon>
        <taxon>Colocasieae</taxon>
        <taxon>Colocasia</taxon>
    </lineage>
</organism>
<protein>
    <submittedName>
        <fullName evidence="1">Uncharacterized protein</fullName>
    </submittedName>
</protein>
<dbReference type="AlphaFoldDB" id="A0A843TFA3"/>
<reference evidence="1" key="1">
    <citation type="submission" date="2017-07" db="EMBL/GenBank/DDBJ databases">
        <title>Taro Niue Genome Assembly and Annotation.</title>
        <authorList>
            <person name="Atibalentja N."/>
            <person name="Keating K."/>
            <person name="Fields C.J."/>
        </authorList>
    </citation>
    <scope>NUCLEOTIDE SEQUENCE</scope>
    <source>
        <strain evidence="1">Niue_2</strain>
        <tissue evidence="1">Leaf</tissue>
    </source>
</reference>
<proteinExistence type="predicted"/>
<gene>
    <name evidence="1" type="ORF">Taro_002021</name>
</gene>